<name>A0A9Q8MUF3_9LACO</name>
<organism evidence="1 2">
    <name type="scientific">Apilactobacillus micheneri</name>
    <dbReference type="NCBI Taxonomy" id="1899430"/>
    <lineage>
        <taxon>Bacteria</taxon>
        <taxon>Bacillati</taxon>
        <taxon>Bacillota</taxon>
        <taxon>Bacilli</taxon>
        <taxon>Lactobacillales</taxon>
        <taxon>Lactobacillaceae</taxon>
        <taxon>Apilactobacillus</taxon>
    </lineage>
</organism>
<dbReference type="EMBL" id="QUBG01000001">
    <property type="protein sequence ID" value="TPR46228.1"/>
    <property type="molecule type" value="Genomic_DNA"/>
</dbReference>
<evidence type="ECO:0000313" key="1">
    <source>
        <dbReference type="EMBL" id="TPR46228.1"/>
    </source>
</evidence>
<reference evidence="1" key="1">
    <citation type="submission" date="2018-08" db="EMBL/GenBank/DDBJ databases">
        <title>Comparative genomics of wild bee and flower associated Lactobacillus reveals potential adaptation to the bee host.</title>
        <authorList>
            <person name="Vuong H.Q."/>
            <person name="Mcfrederick Q.S."/>
        </authorList>
    </citation>
    <scope>NUCLEOTIDE SEQUENCE</scope>
    <source>
        <strain evidence="1">HV_63</strain>
    </source>
</reference>
<dbReference type="GeneID" id="58107811"/>
<dbReference type="Proteomes" id="UP000784700">
    <property type="component" value="Unassembled WGS sequence"/>
</dbReference>
<dbReference type="GO" id="GO:0008168">
    <property type="term" value="F:methyltransferase activity"/>
    <property type="evidence" value="ECO:0007669"/>
    <property type="project" value="UniProtKB-KW"/>
</dbReference>
<keyword evidence="1" id="KW-0489">Methyltransferase</keyword>
<dbReference type="AlphaFoldDB" id="A0A9Q8MUF3"/>
<dbReference type="InterPro" id="IPR029063">
    <property type="entry name" value="SAM-dependent_MTases_sf"/>
</dbReference>
<evidence type="ECO:0000313" key="2">
    <source>
        <dbReference type="Proteomes" id="UP000784700"/>
    </source>
</evidence>
<protein>
    <submittedName>
        <fullName evidence="1">SAM-dependent methyltransferase</fullName>
    </submittedName>
</protein>
<proteinExistence type="predicted"/>
<sequence length="280" mass="32831">MNKKQLIKKLRKNKKIVKKPSYIERMKKYRKIFSDFPAIIFLVNNILEANRLLRSNQLPQDLPELILPDNIQDEIFQFVNNQYSMNDREGDKVWNKYVDQLPILDKDLRSFRDYLEAEYGMWAYISAPFTNGIAKYLNGKKALEVMAGNGYISKGLRDARADVICTDSMSWQKENETGHHLVTNIEKLDANAAFDKYKHEIDVVIMCWSPDGVDIDWQLLQKIREYNKDIQLIVIGEKYGATDSKSFWDNAKIINSDIANELNKHHRPFDLIKDQLYFVN</sequence>
<comment type="caution">
    <text evidence="1">The sequence shown here is derived from an EMBL/GenBank/DDBJ whole genome shotgun (WGS) entry which is preliminary data.</text>
</comment>
<dbReference type="SUPFAM" id="SSF53335">
    <property type="entry name" value="S-adenosyl-L-methionine-dependent methyltransferases"/>
    <property type="match status" value="1"/>
</dbReference>
<accession>A0A9Q8MUF3</accession>
<keyword evidence="1" id="KW-0808">Transferase</keyword>
<gene>
    <name evidence="1" type="ORF">DY130_01555</name>
</gene>
<dbReference type="GO" id="GO:0032259">
    <property type="term" value="P:methylation"/>
    <property type="evidence" value="ECO:0007669"/>
    <property type="project" value="UniProtKB-KW"/>
</dbReference>
<dbReference type="RefSeq" id="WP_140923818.1">
    <property type="nucleotide sequence ID" value="NZ_QUBF01000001.1"/>
</dbReference>